<gene>
    <name evidence="3" type="ORF">FTUN_8574</name>
</gene>
<dbReference type="CDD" id="cd14797">
    <property type="entry name" value="DUF302"/>
    <property type="match status" value="1"/>
</dbReference>
<dbReference type="Gene3D" id="3.30.310.70">
    <property type="entry name" value="TT1751-like domain"/>
    <property type="match status" value="1"/>
</dbReference>
<keyword evidence="1" id="KW-0732">Signal</keyword>
<keyword evidence="4" id="KW-1185">Reference proteome</keyword>
<dbReference type="Proteomes" id="UP000503447">
    <property type="component" value="Chromosome"/>
</dbReference>
<proteinExistence type="predicted"/>
<protein>
    <recommendedName>
        <fullName evidence="2">DUF302 domain-containing protein</fullName>
    </recommendedName>
</protein>
<reference evidence="4" key="1">
    <citation type="submission" date="2020-05" db="EMBL/GenBank/DDBJ databases">
        <title>Frigoriglobus tundricola gen. nov., sp. nov., a psychrotolerant cellulolytic planctomycete of the family Gemmataceae with two divergent copies of 16S rRNA gene.</title>
        <authorList>
            <person name="Kulichevskaya I.S."/>
            <person name="Ivanova A.A."/>
            <person name="Naumoff D.G."/>
            <person name="Beletsky A.V."/>
            <person name="Rijpstra W.I.C."/>
            <person name="Sinninghe Damste J.S."/>
            <person name="Mardanov A.V."/>
            <person name="Ravin N.V."/>
            <person name="Dedysh S.N."/>
        </authorList>
    </citation>
    <scope>NUCLEOTIDE SEQUENCE [LARGE SCALE GENOMIC DNA]</scope>
    <source>
        <strain evidence="4">PL17</strain>
    </source>
</reference>
<dbReference type="EMBL" id="CP053452">
    <property type="protein sequence ID" value="QJX00936.1"/>
    <property type="molecule type" value="Genomic_DNA"/>
</dbReference>
<organism evidence="3 4">
    <name type="scientific">Frigoriglobus tundricola</name>
    <dbReference type="NCBI Taxonomy" id="2774151"/>
    <lineage>
        <taxon>Bacteria</taxon>
        <taxon>Pseudomonadati</taxon>
        <taxon>Planctomycetota</taxon>
        <taxon>Planctomycetia</taxon>
        <taxon>Gemmatales</taxon>
        <taxon>Gemmataceae</taxon>
        <taxon>Frigoriglobus</taxon>
    </lineage>
</organism>
<evidence type="ECO:0000256" key="1">
    <source>
        <dbReference type="SAM" id="SignalP"/>
    </source>
</evidence>
<dbReference type="KEGG" id="ftj:FTUN_8574"/>
<feature type="domain" description="DUF302" evidence="2">
    <location>
        <begin position="107"/>
        <end position="168"/>
    </location>
</feature>
<dbReference type="RefSeq" id="WP_171475582.1">
    <property type="nucleotide sequence ID" value="NZ_CP053452.2"/>
</dbReference>
<evidence type="ECO:0000313" key="3">
    <source>
        <dbReference type="EMBL" id="QJX00936.1"/>
    </source>
</evidence>
<dbReference type="InterPro" id="IPR035923">
    <property type="entry name" value="TT1751-like_sf"/>
</dbReference>
<feature type="signal peptide" evidence="1">
    <location>
        <begin position="1"/>
        <end position="20"/>
    </location>
</feature>
<feature type="chain" id="PRO_5026866914" description="DUF302 domain-containing protein" evidence="1">
    <location>
        <begin position="21"/>
        <end position="200"/>
    </location>
</feature>
<dbReference type="InterPro" id="IPR005180">
    <property type="entry name" value="DUF302"/>
</dbReference>
<sequence>MHAPLLCSAAVLLVIVLVTGCERPTVPTAAQNEPKETTPAVTQIKVAHVKVTTAKPYADATAAFLAQVGKYDATVAKDALASADAAAARRKLEKMAGPSEFMIFAAHDHGAVLTLVGQKRKAVQYILGNALFAVEMTRHDVRASLYAPLRVLIYESDDGKTCIEYDRPSSLFGQFGNAQVDQTANMLDQKLEELVSLATQ</sequence>
<name>A0A6M5Z4B6_9BACT</name>
<dbReference type="AlphaFoldDB" id="A0A6M5Z4B6"/>
<accession>A0A6M5Z4B6</accession>
<evidence type="ECO:0000313" key="4">
    <source>
        <dbReference type="Proteomes" id="UP000503447"/>
    </source>
</evidence>
<dbReference type="Pfam" id="PF03625">
    <property type="entry name" value="DUF302"/>
    <property type="match status" value="1"/>
</dbReference>
<dbReference type="SUPFAM" id="SSF103247">
    <property type="entry name" value="TT1751-like"/>
    <property type="match status" value="1"/>
</dbReference>
<evidence type="ECO:0000259" key="2">
    <source>
        <dbReference type="Pfam" id="PF03625"/>
    </source>
</evidence>